<feature type="transmembrane region" description="Helical" evidence="1">
    <location>
        <begin position="254"/>
        <end position="277"/>
    </location>
</feature>
<keyword evidence="1" id="KW-1133">Transmembrane helix</keyword>
<evidence type="ECO:0008006" key="4">
    <source>
        <dbReference type="Google" id="ProtNLM"/>
    </source>
</evidence>
<keyword evidence="1" id="KW-0812">Transmembrane</keyword>
<dbReference type="RefSeq" id="WP_157569662.1">
    <property type="nucleotide sequence ID" value="NZ_WPIK01000025.1"/>
</dbReference>
<feature type="transmembrane region" description="Helical" evidence="1">
    <location>
        <begin position="12"/>
        <end position="33"/>
    </location>
</feature>
<feature type="transmembrane region" description="Helical" evidence="1">
    <location>
        <begin position="219"/>
        <end position="242"/>
    </location>
</feature>
<dbReference type="Proteomes" id="UP000462014">
    <property type="component" value="Unassembled WGS sequence"/>
</dbReference>
<evidence type="ECO:0000256" key="1">
    <source>
        <dbReference type="SAM" id="Phobius"/>
    </source>
</evidence>
<feature type="transmembrane region" description="Helical" evidence="1">
    <location>
        <begin position="177"/>
        <end position="207"/>
    </location>
</feature>
<dbReference type="EMBL" id="WPIK01000025">
    <property type="protein sequence ID" value="MVN23435.1"/>
    <property type="molecule type" value="Genomic_DNA"/>
</dbReference>
<feature type="transmembrane region" description="Helical" evidence="1">
    <location>
        <begin position="323"/>
        <end position="343"/>
    </location>
</feature>
<keyword evidence="3" id="KW-1185">Reference proteome</keyword>
<name>A0A7K1T1J1_9SPHI</name>
<gene>
    <name evidence="2" type="ORF">GO621_18080</name>
</gene>
<keyword evidence="1" id="KW-0472">Membrane</keyword>
<dbReference type="AlphaFoldDB" id="A0A7K1T1J1"/>
<comment type="caution">
    <text evidence="2">The sequence shown here is derived from an EMBL/GenBank/DDBJ whole genome shotgun (WGS) entry which is preliminary data.</text>
</comment>
<dbReference type="PROSITE" id="PS51257">
    <property type="entry name" value="PROKAR_LIPOPROTEIN"/>
    <property type="match status" value="1"/>
</dbReference>
<reference evidence="2 3" key="1">
    <citation type="submission" date="2019-12" db="EMBL/GenBank/DDBJ databases">
        <title>Mucilaginibacter sp. HMF7410 genome sequencing and assembly.</title>
        <authorList>
            <person name="Kang H."/>
            <person name="Cha I."/>
            <person name="Kim H."/>
            <person name="Joh K."/>
        </authorList>
    </citation>
    <scope>NUCLEOTIDE SEQUENCE [LARGE SCALE GENOMIC DNA]</scope>
    <source>
        <strain evidence="2 3">HMF7410</strain>
    </source>
</reference>
<accession>A0A7K1T1J1</accession>
<proteinExistence type="predicted"/>
<organism evidence="2 3">
    <name type="scientific">Mucilaginibacter arboris</name>
    <dbReference type="NCBI Taxonomy" id="2682090"/>
    <lineage>
        <taxon>Bacteria</taxon>
        <taxon>Pseudomonadati</taxon>
        <taxon>Bacteroidota</taxon>
        <taxon>Sphingobacteriia</taxon>
        <taxon>Sphingobacteriales</taxon>
        <taxon>Sphingobacteriaceae</taxon>
        <taxon>Mucilaginibacter</taxon>
    </lineage>
</organism>
<feature type="transmembrane region" description="Helical" evidence="1">
    <location>
        <begin position="96"/>
        <end position="118"/>
    </location>
</feature>
<evidence type="ECO:0000313" key="3">
    <source>
        <dbReference type="Proteomes" id="UP000462014"/>
    </source>
</evidence>
<sequence length="523" mass="59090">MVNVNRARTERLLWTAIVATLVIASVSCLSASVSTFPDSGWGFLTWKNMQHGGAFNLLPEPDPDNIAENTYTFLTWWSPGQYLVPGGIAVFTGLKIGWAMAISAIIFTISGVIGCYFLFDKLRFNRLTTLISLLVLCCQVQTLLPFSVYNGGEVLIFGVAPWFWFCCIDFKLKPFRLLLLVLLSWIGFIAKSSFLLVTLCGFLFIFLGWVSKRISLKELAVKTSVLIAAGLAVIVPIFFLFLQKGNNPSAAASGFSFSWLNLLYPAAVPLLTAFSADEVFNNFTHPGFIETLPATDVWFYGPAFLLVVFVLFAVYFNRIGSVAYRRLLFSAYLFFTFFFLMQYCRHAAISMEGRHFRILGLLFLPGVVQLMRQVKISAVKTALQVLLLALCLFSWNDYFKRWNINRKQTPTNAHVVQLLLDKEALVKIHQLDTQYPQQALFVLMSPDIALEIEHNRALVMSFNTLLTDPERETYAGRVKKLFLLVPVQYTTGKTEQLIKASFTGYKSFSEEKISKHYVLYTGL</sequence>
<evidence type="ECO:0000313" key="2">
    <source>
        <dbReference type="EMBL" id="MVN23435.1"/>
    </source>
</evidence>
<protein>
    <recommendedName>
        <fullName evidence="4">Glycosyltransferase RgtA/B/C/D-like domain-containing protein</fullName>
    </recommendedName>
</protein>
<feature type="transmembrane region" description="Helical" evidence="1">
    <location>
        <begin position="297"/>
        <end position="316"/>
    </location>
</feature>